<proteinExistence type="predicted"/>
<organism evidence="1 2">
    <name type="scientific">Sporobacter termitidis DSM 10068</name>
    <dbReference type="NCBI Taxonomy" id="1123282"/>
    <lineage>
        <taxon>Bacteria</taxon>
        <taxon>Bacillati</taxon>
        <taxon>Bacillota</taxon>
        <taxon>Clostridia</taxon>
        <taxon>Eubacteriales</taxon>
        <taxon>Oscillospiraceae</taxon>
        <taxon>Sporobacter</taxon>
    </lineage>
</organism>
<name>A0A1M5YXQ1_9FIRM</name>
<evidence type="ECO:0000313" key="1">
    <source>
        <dbReference type="EMBL" id="SHI16700.1"/>
    </source>
</evidence>
<reference evidence="1 2" key="1">
    <citation type="submission" date="2016-11" db="EMBL/GenBank/DDBJ databases">
        <authorList>
            <person name="Jaros S."/>
            <person name="Januszkiewicz K."/>
            <person name="Wedrychowicz H."/>
        </authorList>
    </citation>
    <scope>NUCLEOTIDE SEQUENCE [LARGE SCALE GENOMIC DNA]</scope>
    <source>
        <strain evidence="1 2">DSM 10068</strain>
    </source>
</reference>
<gene>
    <name evidence="1" type="ORF">SAMN02745823_02963</name>
</gene>
<dbReference type="Proteomes" id="UP000183995">
    <property type="component" value="Unassembled WGS sequence"/>
</dbReference>
<keyword evidence="2" id="KW-1185">Reference proteome</keyword>
<evidence type="ECO:0000313" key="2">
    <source>
        <dbReference type="Proteomes" id="UP000183995"/>
    </source>
</evidence>
<dbReference type="OrthoDB" id="9894457at2"/>
<dbReference type="EMBL" id="FQXV01000011">
    <property type="protein sequence ID" value="SHI16700.1"/>
    <property type="molecule type" value="Genomic_DNA"/>
</dbReference>
<dbReference type="AlphaFoldDB" id="A0A1M5YXQ1"/>
<protein>
    <submittedName>
        <fullName evidence="1">Uncharacterized protein</fullName>
    </submittedName>
</protein>
<dbReference type="RefSeq" id="WP_073080551.1">
    <property type="nucleotide sequence ID" value="NZ_FQXV01000011.1"/>
</dbReference>
<accession>A0A1M5YXQ1</accession>
<sequence length="165" mass="18457">MGYEAYKITAKYQNLSMEDMTGALCHAGAVPVERFGGTVTMEMVNDYGVIELVLREENHVNLRFSPGGRVLLTVRFAKVNDVRISGSVIALLKELAATFDTVYIRDQETNSDIDLCDTAPLLQAVTYAKYNFEYNFPVCRHKVRCRDVFCLCGHDYPAAGTEILS</sequence>